<gene>
    <name evidence="2" type="ORF">FJT64_019939</name>
</gene>
<dbReference type="InterPro" id="IPR036056">
    <property type="entry name" value="Fibrinogen-like_C"/>
</dbReference>
<dbReference type="Proteomes" id="UP000440578">
    <property type="component" value="Unassembled WGS sequence"/>
</dbReference>
<comment type="caution">
    <text evidence="2">The sequence shown here is derived from an EMBL/GenBank/DDBJ whole genome shotgun (WGS) entry which is preliminary data.</text>
</comment>
<evidence type="ECO:0000313" key="2">
    <source>
        <dbReference type="EMBL" id="KAF0308896.1"/>
    </source>
</evidence>
<sequence length="321" mass="35765">MRRQTVPWWRLRPYLQLCTIVLLHLHSTAAADVLPENPSAARFKSTSMWELVTESEPLDVSAAGSQIQCSLLCLRWPDCAAANFRPEPSGGGTCTLLSTQVGTSVEVAETGAVMLRLPGTCRMLRNLHYHTDGVYRHRGLAAPLYCDMTLNGGGWTLLTAAVSNEGWTAQYVIERRRDTPGIDIDYSIVGLGDWLKSTRLSSRPFKYRIEVGGRQRWGGIWSAPSAYSLASSYSNQTEGVELMEMFDSWGPLSIHTPQHIVPWVNTRAVLEGYPLLSTTSELEGQWWGTLVTAYTGHGVSPWILSAETELFNGARLYWLRE</sequence>
<organism evidence="2 3">
    <name type="scientific">Amphibalanus amphitrite</name>
    <name type="common">Striped barnacle</name>
    <name type="synonym">Balanus amphitrite</name>
    <dbReference type="NCBI Taxonomy" id="1232801"/>
    <lineage>
        <taxon>Eukaryota</taxon>
        <taxon>Metazoa</taxon>
        <taxon>Ecdysozoa</taxon>
        <taxon>Arthropoda</taxon>
        <taxon>Crustacea</taxon>
        <taxon>Multicrustacea</taxon>
        <taxon>Cirripedia</taxon>
        <taxon>Thoracica</taxon>
        <taxon>Thoracicalcarea</taxon>
        <taxon>Balanomorpha</taxon>
        <taxon>Balanoidea</taxon>
        <taxon>Balanidae</taxon>
        <taxon>Amphibalaninae</taxon>
        <taxon>Amphibalanus</taxon>
    </lineage>
</organism>
<keyword evidence="3" id="KW-1185">Reference proteome</keyword>
<evidence type="ECO:0000313" key="3">
    <source>
        <dbReference type="Proteomes" id="UP000440578"/>
    </source>
</evidence>
<dbReference type="OrthoDB" id="5971203at2759"/>
<keyword evidence="1" id="KW-0732">Signal</keyword>
<feature type="chain" id="PRO_5025643603" description="Fibrinogen C-terminal domain-containing protein" evidence="1">
    <location>
        <begin position="31"/>
        <end position="321"/>
    </location>
</feature>
<proteinExistence type="predicted"/>
<dbReference type="AlphaFoldDB" id="A0A6A4WNB8"/>
<dbReference type="EMBL" id="VIIS01000454">
    <property type="protein sequence ID" value="KAF0308896.1"/>
    <property type="molecule type" value="Genomic_DNA"/>
</dbReference>
<evidence type="ECO:0008006" key="4">
    <source>
        <dbReference type="Google" id="ProtNLM"/>
    </source>
</evidence>
<reference evidence="2 3" key="1">
    <citation type="submission" date="2019-07" db="EMBL/GenBank/DDBJ databases">
        <title>Draft genome assembly of a fouling barnacle, Amphibalanus amphitrite (Darwin, 1854): The first reference genome for Thecostraca.</title>
        <authorList>
            <person name="Kim W."/>
        </authorList>
    </citation>
    <scope>NUCLEOTIDE SEQUENCE [LARGE SCALE GENOMIC DNA]</scope>
    <source>
        <strain evidence="2">SNU_AA5</strain>
        <tissue evidence="2">Soma without cirri and trophi</tissue>
    </source>
</reference>
<feature type="signal peptide" evidence="1">
    <location>
        <begin position="1"/>
        <end position="30"/>
    </location>
</feature>
<dbReference type="SUPFAM" id="SSF56496">
    <property type="entry name" value="Fibrinogen C-terminal domain-like"/>
    <property type="match status" value="1"/>
</dbReference>
<protein>
    <recommendedName>
        <fullName evidence="4">Fibrinogen C-terminal domain-containing protein</fullName>
    </recommendedName>
</protein>
<name>A0A6A4WNB8_AMPAM</name>
<evidence type="ECO:0000256" key="1">
    <source>
        <dbReference type="SAM" id="SignalP"/>
    </source>
</evidence>
<accession>A0A6A4WNB8</accession>